<dbReference type="InterPro" id="IPR018163">
    <property type="entry name" value="Thr/Ala-tRNA-synth_IIc_edit"/>
</dbReference>
<dbReference type="InterPro" id="IPR012947">
    <property type="entry name" value="tRNA_SAD"/>
</dbReference>
<evidence type="ECO:0000256" key="9">
    <source>
        <dbReference type="ARBA" id="ARBA00023146"/>
    </source>
</evidence>
<dbReference type="PANTHER" id="PTHR11777:SF9">
    <property type="entry name" value="ALANINE--TRNA LIGASE, CYTOPLASMIC"/>
    <property type="match status" value="1"/>
</dbReference>
<dbReference type="EC" id="6.1.1.7" evidence="2"/>
<dbReference type="GO" id="GO:0005737">
    <property type="term" value="C:cytoplasm"/>
    <property type="evidence" value="ECO:0007669"/>
    <property type="project" value="InterPro"/>
</dbReference>
<gene>
    <name evidence="12" type="ORF">COV10_03075</name>
</gene>
<dbReference type="GO" id="GO:0002161">
    <property type="term" value="F:aminoacyl-tRNA deacylase activity"/>
    <property type="evidence" value="ECO:0007669"/>
    <property type="project" value="TreeGrafter"/>
</dbReference>
<reference evidence="12 13" key="1">
    <citation type="submission" date="2017-09" db="EMBL/GenBank/DDBJ databases">
        <title>Depth-based differentiation of microbial function through sediment-hosted aquifers and enrichment of novel symbionts in the deep terrestrial subsurface.</title>
        <authorList>
            <person name="Probst A.J."/>
            <person name="Ladd B."/>
            <person name="Jarett J.K."/>
            <person name="Geller-Mcgrath D.E."/>
            <person name="Sieber C.M."/>
            <person name="Emerson J.B."/>
            <person name="Anantharaman K."/>
            <person name="Thomas B.C."/>
            <person name="Malmstrom R."/>
            <person name="Stieglmeier M."/>
            <person name="Klingl A."/>
            <person name="Woyke T."/>
            <person name="Ryan C.M."/>
            <person name="Banfield J.F."/>
        </authorList>
    </citation>
    <scope>NUCLEOTIDE SEQUENCE [LARGE SCALE GENOMIC DNA]</scope>
    <source>
        <strain evidence="12">CG10_big_fil_rev_8_21_14_0_10_51_16</strain>
    </source>
</reference>
<evidence type="ECO:0000313" key="13">
    <source>
        <dbReference type="Proteomes" id="UP000228767"/>
    </source>
</evidence>
<evidence type="ECO:0000259" key="10">
    <source>
        <dbReference type="PROSITE" id="PS50860"/>
    </source>
</evidence>
<dbReference type="Pfam" id="PF07973">
    <property type="entry name" value="tRNA_SAD"/>
    <property type="match status" value="1"/>
</dbReference>
<dbReference type="SUPFAM" id="SSF55186">
    <property type="entry name" value="ThrRS/AlaRS common domain"/>
    <property type="match status" value="1"/>
</dbReference>
<dbReference type="SUPFAM" id="SSF101353">
    <property type="entry name" value="Putative anticodon-binding domain of alanyl-tRNA synthetase (AlaRS)"/>
    <property type="match status" value="1"/>
</dbReference>
<dbReference type="InterPro" id="IPR045864">
    <property type="entry name" value="aa-tRNA-synth_II/BPL/LPL"/>
</dbReference>
<keyword evidence="7" id="KW-0694">RNA-binding</keyword>
<comment type="similarity">
    <text evidence="1">Belongs to the class-II aminoacyl-tRNA synthetase family.</text>
</comment>
<dbReference type="PROSITE" id="PS50862">
    <property type="entry name" value="AA_TRNA_LIGASE_II"/>
    <property type="match status" value="1"/>
</dbReference>
<dbReference type="InterPro" id="IPR006195">
    <property type="entry name" value="aa-tRNA-synth_II"/>
</dbReference>
<keyword evidence="4 12" id="KW-0436">Ligase</keyword>
<evidence type="ECO:0000256" key="3">
    <source>
        <dbReference type="ARBA" id="ARBA00022555"/>
    </source>
</evidence>
<dbReference type="Pfam" id="PF01411">
    <property type="entry name" value="tRNA-synt_2c"/>
    <property type="match status" value="1"/>
</dbReference>
<dbReference type="GO" id="GO:0004813">
    <property type="term" value="F:alanine-tRNA ligase activity"/>
    <property type="evidence" value="ECO:0007669"/>
    <property type="project" value="UniProtKB-EC"/>
</dbReference>
<dbReference type="CDD" id="cd00673">
    <property type="entry name" value="AlaRS_core"/>
    <property type="match status" value="1"/>
</dbReference>
<dbReference type="Gene3D" id="3.30.980.10">
    <property type="entry name" value="Threonyl-trna Synthetase, Chain A, domain 2"/>
    <property type="match status" value="1"/>
</dbReference>
<evidence type="ECO:0000256" key="8">
    <source>
        <dbReference type="ARBA" id="ARBA00022917"/>
    </source>
</evidence>
<evidence type="ECO:0000256" key="1">
    <source>
        <dbReference type="ARBA" id="ARBA00008226"/>
    </source>
</evidence>
<evidence type="ECO:0000259" key="11">
    <source>
        <dbReference type="PROSITE" id="PS50862"/>
    </source>
</evidence>
<proteinExistence type="inferred from homology"/>
<dbReference type="InterPro" id="IPR018162">
    <property type="entry name" value="Ala-tRNA-ligase_IIc_anticod-bd"/>
</dbReference>
<feature type="domain" description="Aminoacyl-transfer RNA synthetases class-II family profile" evidence="11">
    <location>
        <begin position="59"/>
        <end position="295"/>
    </location>
</feature>
<dbReference type="GO" id="GO:0006419">
    <property type="term" value="P:alanyl-tRNA aminoacylation"/>
    <property type="evidence" value="ECO:0007669"/>
    <property type="project" value="InterPro"/>
</dbReference>
<dbReference type="InterPro" id="IPR018165">
    <property type="entry name" value="Ala-tRNA-synth_IIc_core"/>
</dbReference>
<keyword evidence="6" id="KW-0067">ATP-binding</keyword>
<accession>A0A2H0RE59</accession>
<keyword evidence="8" id="KW-0648">Protein biosynthesis</keyword>
<dbReference type="Gene3D" id="3.30.930.10">
    <property type="entry name" value="Bira Bifunctional Protein, Domain 2"/>
    <property type="match status" value="1"/>
</dbReference>
<dbReference type="FunFam" id="3.30.980.10:FF:000004">
    <property type="entry name" value="Alanine--tRNA ligase, cytoplasmic"/>
    <property type="match status" value="1"/>
</dbReference>
<evidence type="ECO:0000256" key="2">
    <source>
        <dbReference type="ARBA" id="ARBA00013168"/>
    </source>
</evidence>
<dbReference type="AlphaFoldDB" id="A0A2H0RE59"/>
<dbReference type="Gene3D" id="3.30.54.20">
    <property type="match status" value="1"/>
</dbReference>
<keyword evidence="3" id="KW-0820">tRNA-binding</keyword>
<feature type="domain" description="Alanyl-transfer RNA synthetases family profile" evidence="10">
    <location>
        <begin position="1"/>
        <end position="626"/>
    </location>
</feature>
<dbReference type="Proteomes" id="UP000228767">
    <property type="component" value="Unassembled WGS sequence"/>
</dbReference>
<dbReference type="EMBL" id="PCYI01000019">
    <property type="protein sequence ID" value="PIR44841.1"/>
    <property type="molecule type" value="Genomic_DNA"/>
</dbReference>
<sequence>MTSKEIRQKYLDFFRERGHAVIPSAPIVPENDPTTLFTGSGMQPMIPYLLGEAHPKGTRLVDSQRCFRAEDIEEIGDNRHTTFFEMLGNWSLGDYGRKEQVEWMFEFLIDVLGIDPERLYVSVFIGDPTIGVPKDETAVILWQDLFKKKGIEAKFMDVGNDADGYTKGMGDARIFSYEAKKNWWSRAGVPANMPVGEPGGPDSEMFYDFSTPHDPKWGANCHVNCDCGRFMEIGNNVFMEYRKTAHGFVKLPKANIDFGGGLERIYAAALDSPDVFRTDLFQGVMQELERRSGKPYVGNEKAMRIIADHLRGATQMIGDSILPSNSEQGYFVRRLIRRAVRYADVLGLPAGTLHEIAPFALAPFAGVYDYVLAKQDSIVSTIADEETKFRETIARGLKHFQQLSGTTVSGQDAFVLFTTYGFPVEITEELAREQDMTVDRTGYEEAMKAHQDLSRAGAGQKFKGGLADHSEQTVRYHTTHHILLKALQMVLGPEVHQRGSNITAERLRIDFASPHKMTDEEKRRVEEIVNEQISARLPVTKTIMKKEEAEQFGAEHEFNADYPDMVSVYSVGPKDATADDPKIAKAFSIEYCGGPHVTNTEEIERGGVFKIIKEEAVAAGVRRIKASLAKVTDTH</sequence>
<keyword evidence="5" id="KW-0547">Nucleotide-binding</keyword>
<evidence type="ECO:0000256" key="6">
    <source>
        <dbReference type="ARBA" id="ARBA00022840"/>
    </source>
</evidence>
<organism evidence="12 13">
    <name type="scientific">Candidatus Vogelbacteria bacterium CG10_big_fil_rev_8_21_14_0_10_51_16</name>
    <dbReference type="NCBI Taxonomy" id="1975045"/>
    <lineage>
        <taxon>Bacteria</taxon>
        <taxon>Candidatus Vogeliibacteriota</taxon>
    </lineage>
</organism>
<evidence type="ECO:0000256" key="4">
    <source>
        <dbReference type="ARBA" id="ARBA00022598"/>
    </source>
</evidence>
<dbReference type="InterPro" id="IPR018164">
    <property type="entry name" value="Ala-tRNA-synth_IIc_N"/>
</dbReference>
<dbReference type="SMART" id="SM00863">
    <property type="entry name" value="tRNA_SAD"/>
    <property type="match status" value="1"/>
</dbReference>
<dbReference type="InterPro" id="IPR002318">
    <property type="entry name" value="Ala-tRNA-lgiase_IIc"/>
</dbReference>
<evidence type="ECO:0000313" key="12">
    <source>
        <dbReference type="EMBL" id="PIR44841.1"/>
    </source>
</evidence>
<dbReference type="NCBIfam" id="NF002436">
    <property type="entry name" value="PRK01584.1"/>
    <property type="match status" value="1"/>
</dbReference>
<dbReference type="GO" id="GO:0000049">
    <property type="term" value="F:tRNA binding"/>
    <property type="evidence" value="ECO:0007669"/>
    <property type="project" value="UniProtKB-KW"/>
</dbReference>
<dbReference type="SUPFAM" id="SSF55681">
    <property type="entry name" value="Class II aaRS and biotin synthetases"/>
    <property type="match status" value="1"/>
</dbReference>
<name>A0A2H0RE59_9BACT</name>
<comment type="caution">
    <text evidence="12">The sequence shown here is derived from an EMBL/GenBank/DDBJ whole genome shotgun (WGS) entry which is preliminary data.</text>
</comment>
<dbReference type="GO" id="GO:0005524">
    <property type="term" value="F:ATP binding"/>
    <property type="evidence" value="ECO:0007669"/>
    <property type="project" value="UniProtKB-KW"/>
</dbReference>
<keyword evidence="9" id="KW-0030">Aminoacyl-tRNA synthetase</keyword>
<dbReference type="InterPro" id="IPR050058">
    <property type="entry name" value="Ala-tRNA_ligase"/>
</dbReference>
<dbReference type="PRINTS" id="PR00980">
    <property type="entry name" value="TRNASYNTHALA"/>
</dbReference>
<dbReference type="PANTHER" id="PTHR11777">
    <property type="entry name" value="ALANYL-TRNA SYNTHETASE"/>
    <property type="match status" value="1"/>
</dbReference>
<evidence type="ECO:0000256" key="5">
    <source>
        <dbReference type="ARBA" id="ARBA00022741"/>
    </source>
</evidence>
<dbReference type="PROSITE" id="PS50860">
    <property type="entry name" value="AA_TRNA_LIGASE_II_ALA"/>
    <property type="match status" value="1"/>
</dbReference>
<evidence type="ECO:0000256" key="7">
    <source>
        <dbReference type="ARBA" id="ARBA00022884"/>
    </source>
</evidence>
<protein>
    <recommendedName>
        <fullName evidence="2">alanine--tRNA ligase</fullName>
        <ecNumber evidence="2">6.1.1.7</ecNumber>
    </recommendedName>
</protein>